<reference evidence="4" key="1">
    <citation type="submission" date="2015-08" db="EMBL/GenBank/DDBJ databases">
        <title>Draft genome sequence of Komagataeibacter europaeus CECT 8546 a cellulose producer strain from vinegar produced by the traditional method.</title>
        <authorList>
            <person name="Poehlein A."/>
            <person name="Valera M.J."/>
            <person name="Haack F.S."/>
            <person name="Mas A."/>
            <person name="Daniel R."/>
            <person name="Streit W.R."/>
            <person name="Mateo E."/>
        </authorList>
    </citation>
    <scope>NUCLEOTIDE SEQUENCE [LARGE SCALE GENOMIC DNA]</scope>
    <source>
        <strain evidence="4">CECT 8546</strain>
    </source>
</reference>
<evidence type="ECO:0000259" key="3">
    <source>
        <dbReference type="SMART" id="SM01119"/>
    </source>
</evidence>
<keyword evidence="2 4" id="KW-0456">Lyase</keyword>
<dbReference type="SUPFAM" id="SSF51419">
    <property type="entry name" value="PLP-binding barrel"/>
    <property type="match status" value="1"/>
</dbReference>
<dbReference type="PANTHER" id="PTHR28004:SF2">
    <property type="entry name" value="D-SERINE DEHYDRATASE"/>
    <property type="match status" value="1"/>
</dbReference>
<dbReference type="Proteomes" id="UP000037566">
    <property type="component" value="Unassembled WGS sequence"/>
</dbReference>
<dbReference type="Pfam" id="PF14031">
    <property type="entry name" value="D-ser_dehydrat"/>
    <property type="match status" value="1"/>
</dbReference>
<dbReference type="CDD" id="cd06820">
    <property type="entry name" value="PLPDE_III_LS_D-TA_like"/>
    <property type="match status" value="1"/>
</dbReference>
<evidence type="ECO:0000256" key="1">
    <source>
        <dbReference type="ARBA" id="ARBA00005323"/>
    </source>
</evidence>
<dbReference type="RefSeq" id="WP_053323554.1">
    <property type="nucleotide sequence ID" value="NZ_LHUQ01000015.1"/>
</dbReference>
<comment type="caution">
    <text evidence="4">The sequence shown here is derived from an EMBL/GenBank/DDBJ whole genome shotgun (WGS) entry which is preliminary data.</text>
</comment>
<evidence type="ECO:0000313" key="4">
    <source>
        <dbReference type="EMBL" id="KON64069.1"/>
    </source>
</evidence>
<dbReference type="OrthoDB" id="9772497at2"/>
<dbReference type="AlphaFoldDB" id="A0A0M0EFN2"/>
<feature type="domain" description="D-serine dehydratase-like" evidence="3">
    <location>
        <begin position="246"/>
        <end position="338"/>
    </location>
</feature>
<dbReference type="InterPro" id="IPR051466">
    <property type="entry name" value="D-amino_acid_metab_enzyme"/>
</dbReference>
<dbReference type="InterPro" id="IPR026956">
    <property type="entry name" value="D-ser_dehydrat-like_dom"/>
</dbReference>
<organism evidence="4 5">
    <name type="scientific">Komagataeibacter europaeus</name>
    <name type="common">Gluconacetobacter europaeus</name>
    <dbReference type="NCBI Taxonomy" id="33995"/>
    <lineage>
        <taxon>Bacteria</taxon>
        <taxon>Pseudomonadati</taxon>
        <taxon>Pseudomonadota</taxon>
        <taxon>Alphaproteobacteria</taxon>
        <taxon>Acetobacterales</taxon>
        <taxon>Acetobacteraceae</taxon>
        <taxon>Komagataeibacter</taxon>
    </lineage>
</organism>
<dbReference type="STRING" id="33995.KOEU_24200"/>
<dbReference type="SMART" id="SM01119">
    <property type="entry name" value="D-ser_dehydrat"/>
    <property type="match status" value="1"/>
</dbReference>
<dbReference type="GO" id="GO:0008721">
    <property type="term" value="F:D-serine ammonia-lyase activity"/>
    <property type="evidence" value="ECO:0007669"/>
    <property type="project" value="TreeGrafter"/>
</dbReference>
<dbReference type="Pfam" id="PF01168">
    <property type="entry name" value="Ala_racemase_N"/>
    <property type="match status" value="1"/>
</dbReference>
<dbReference type="GO" id="GO:0036088">
    <property type="term" value="P:D-serine catabolic process"/>
    <property type="evidence" value="ECO:0007669"/>
    <property type="project" value="TreeGrafter"/>
</dbReference>
<name>A0A0M0EFN2_KOMEU</name>
<evidence type="ECO:0000313" key="5">
    <source>
        <dbReference type="Proteomes" id="UP000037566"/>
    </source>
</evidence>
<dbReference type="Gene3D" id="2.40.37.20">
    <property type="entry name" value="D-serine dehydratase-like domain"/>
    <property type="match status" value="1"/>
</dbReference>
<dbReference type="PANTHER" id="PTHR28004">
    <property type="entry name" value="ZGC:162816-RELATED"/>
    <property type="match status" value="1"/>
</dbReference>
<dbReference type="Gene3D" id="3.20.20.10">
    <property type="entry name" value="Alanine racemase"/>
    <property type="match status" value="1"/>
</dbReference>
<dbReference type="InterPro" id="IPR029066">
    <property type="entry name" value="PLP-binding_barrel"/>
</dbReference>
<sequence length="355" mass="37833">MSISIDKLDTPAVLVDIDKAFSNINKAQHYANAHGFSLRPHIKTHKLPYFAHQQVKAGAVGITCQKLTEAEIMAQAGLPDILLTYNIIGAHKLGRMVNLARQVTLSVVADNIPVVEGYDRVTAGTDIAPLRVFVECDTGGGRCGVQTADEALTITRRIMSAPNLQFAGLMTYPAAGKQAQSDQWLGQAKAVFEAAGLPIPAITVGGTPDLWTAGDMQNMSEYRPGTYIYMDRSQVAVGAATFDECALTVLATVISRPTETRAIIDAGTKTLTSDLLGQDGYGHIIDHEESRITALSEEHGTISAGADATLPGIGEKVRIIPNHACVVTNMFDHVYLVSNGKVVDRLPVAARGGVS</sequence>
<evidence type="ECO:0000256" key="2">
    <source>
        <dbReference type="ARBA" id="ARBA00023239"/>
    </source>
</evidence>
<keyword evidence="5" id="KW-1185">Reference proteome</keyword>
<dbReference type="InterPro" id="IPR042208">
    <property type="entry name" value="D-ser_dehydrat-like_sf"/>
</dbReference>
<dbReference type="PATRIC" id="fig|33995.3.peg.2697"/>
<proteinExistence type="inferred from homology"/>
<dbReference type="EC" id="4.1.2.42" evidence="4"/>
<comment type="similarity">
    <text evidence="1">Belongs to the DSD1 family.</text>
</comment>
<dbReference type="GO" id="GO:0043876">
    <property type="term" value="F:D-threonine aldolase activity"/>
    <property type="evidence" value="ECO:0007669"/>
    <property type="project" value="UniProtKB-EC"/>
</dbReference>
<accession>A0A0M0EFN2</accession>
<dbReference type="InterPro" id="IPR001608">
    <property type="entry name" value="Ala_racemase_N"/>
</dbReference>
<protein>
    <submittedName>
        <fullName evidence="4">D-threonine aldolase</fullName>
        <ecNumber evidence="4">4.1.2.42</ecNumber>
    </submittedName>
</protein>
<gene>
    <name evidence="4" type="ORF">KOEU_24200</name>
</gene>
<dbReference type="EMBL" id="LHUQ01000015">
    <property type="protein sequence ID" value="KON64069.1"/>
    <property type="molecule type" value="Genomic_DNA"/>
</dbReference>